<evidence type="ECO:0008006" key="3">
    <source>
        <dbReference type="Google" id="ProtNLM"/>
    </source>
</evidence>
<organism evidence="1 2">
    <name type="scientific">Flavobacterium columnare</name>
    <dbReference type="NCBI Taxonomy" id="996"/>
    <lineage>
        <taxon>Bacteria</taxon>
        <taxon>Pseudomonadati</taxon>
        <taxon>Bacteroidota</taxon>
        <taxon>Flavobacteriia</taxon>
        <taxon>Flavobacteriales</taxon>
        <taxon>Flavobacteriaceae</taxon>
        <taxon>Flavobacterium</taxon>
    </lineage>
</organism>
<protein>
    <recommendedName>
        <fullName evidence="3">Secreted protein</fullName>
    </recommendedName>
</protein>
<gene>
    <name evidence="1" type="ORF">BWK62_06310</name>
</gene>
<dbReference type="EMBL" id="MTCY01000013">
    <property type="protein sequence ID" value="OWP77986.1"/>
    <property type="molecule type" value="Genomic_DNA"/>
</dbReference>
<dbReference type="AlphaFoldDB" id="A0A246GBJ7"/>
<evidence type="ECO:0000313" key="1">
    <source>
        <dbReference type="EMBL" id="OWP77986.1"/>
    </source>
</evidence>
<proteinExistence type="predicted"/>
<dbReference type="OrthoDB" id="1148517at2"/>
<evidence type="ECO:0000313" key="2">
    <source>
        <dbReference type="Proteomes" id="UP000198034"/>
    </source>
</evidence>
<dbReference type="Proteomes" id="UP000198034">
    <property type="component" value="Unassembled WGS sequence"/>
</dbReference>
<accession>A0A246GBJ7</accession>
<name>A0A246GBJ7_9FLAO</name>
<sequence>MMRYQTFIILIFLCFKLQAQHDGKRLPSLKIPRIDIPEPNKNKGQEEMAPQYSLNKPFEPKLFKVPPKKYDPPTINKEMQMTGGGSDLDLGKQYAEKMNNKLRTDIKEGVLDPKEFRKHQYFGDFTIDSETITLNYRDFGEVDADQIRVWVDGKIVAGYLELEGFRKKIIIYLAEGINHIEIEALNEGAFTPNTGEFLFTDNQSKIIMGDKWGLATGFKAKFNIIRMAKNDKAMDKK</sequence>
<reference evidence="1 2" key="1">
    <citation type="journal article" date="2017" name="Infect. Genet. Evol.">
        <title>Comparative genome analysis of fish pathogen Flavobacterium columnare reveals extensive sequence diversity within the species.</title>
        <authorList>
            <person name="Kayansamruaj P."/>
            <person name="Dong H.T."/>
            <person name="Hirono I."/>
            <person name="Kondo H."/>
            <person name="Senapin S."/>
            <person name="Rodkhum C."/>
        </authorList>
    </citation>
    <scope>NUCLEOTIDE SEQUENCE [LARGE SCALE GENOMIC DNA]</scope>
    <source>
        <strain evidence="1 2">1214</strain>
    </source>
</reference>
<comment type="caution">
    <text evidence="1">The sequence shown here is derived from an EMBL/GenBank/DDBJ whole genome shotgun (WGS) entry which is preliminary data.</text>
</comment>